<dbReference type="EMBL" id="CP101185">
    <property type="protein sequence ID" value="UYV98539.1"/>
    <property type="molecule type" value="Genomic_DNA"/>
</dbReference>
<evidence type="ECO:0000259" key="4">
    <source>
        <dbReference type="PROSITE" id="PS50995"/>
    </source>
</evidence>
<dbReference type="InterPro" id="IPR039422">
    <property type="entry name" value="MarR/SlyA-like"/>
</dbReference>
<dbReference type="PROSITE" id="PS50995">
    <property type="entry name" value="HTH_MARR_2"/>
    <property type="match status" value="1"/>
</dbReference>
<dbReference type="PANTHER" id="PTHR33164:SF43">
    <property type="entry name" value="HTH-TYPE TRANSCRIPTIONAL REPRESSOR YETL"/>
    <property type="match status" value="1"/>
</dbReference>
<dbReference type="Proteomes" id="UP001163293">
    <property type="component" value="Chromosome"/>
</dbReference>
<name>A0AAX3EKL2_PAEUR</name>
<dbReference type="PROSITE" id="PS01117">
    <property type="entry name" value="HTH_MARR_1"/>
    <property type="match status" value="1"/>
</dbReference>
<dbReference type="InterPro" id="IPR036390">
    <property type="entry name" value="WH_DNA-bd_sf"/>
</dbReference>
<keyword evidence="1" id="KW-0805">Transcription regulation</keyword>
<accession>A0AAX3EKL2</accession>
<dbReference type="PRINTS" id="PR00598">
    <property type="entry name" value="HTHMARR"/>
</dbReference>
<dbReference type="GO" id="GO:0006950">
    <property type="term" value="P:response to stress"/>
    <property type="evidence" value="ECO:0007669"/>
    <property type="project" value="TreeGrafter"/>
</dbReference>
<protein>
    <submittedName>
        <fullName evidence="5">MarR family transcriptional regulator</fullName>
    </submittedName>
</protein>
<dbReference type="PANTHER" id="PTHR33164">
    <property type="entry name" value="TRANSCRIPTIONAL REGULATOR, MARR FAMILY"/>
    <property type="match status" value="1"/>
</dbReference>
<dbReference type="GeneID" id="79886205"/>
<keyword evidence="3" id="KW-0804">Transcription</keyword>
<dbReference type="RefSeq" id="WP_021473746.1">
    <property type="nucleotide sequence ID" value="NZ_BDMH01000011.1"/>
</dbReference>
<evidence type="ECO:0000256" key="2">
    <source>
        <dbReference type="ARBA" id="ARBA00023125"/>
    </source>
</evidence>
<dbReference type="InterPro" id="IPR036388">
    <property type="entry name" value="WH-like_DNA-bd_sf"/>
</dbReference>
<organism evidence="5 6">
    <name type="scientific">Paenarthrobacter ureafaciens</name>
    <dbReference type="NCBI Taxonomy" id="37931"/>
    <lineage>
        <taxon>Bacteria</taxon>
        <taxon>Bacillati</taxon>
        <taxon>Actinomycetota</taxon>
        <taxon>Actinomycetes</taxon>
        <taxon>Micrococcales</taxon>
        <taxon>Micrococcaceae</taxon>
        <taxon>Paenarthrobacter</taxon>
    </lineage>
</organism>
<dbReference type="InterPro" id="IPR000835">
    <property type="entry name" value="HTH_MarR-typ"/>
</dbReference>
<dbReference type="SUPFAM" id="SSF46785">
    <property type="entry name" value="Winged helix' DNA-binding domain"/>
    <property type="match status" value="1"/>
</dbReference>
<keyword evidence="2" id="KW-0238">DNA-binding</keyword>
<dbReference type="GO" id="GO:0003677">
    <property type="term" value="F:DNA binding"/>
    <property type="evidence" value="ECO:0007669"/>
    <property type="project" value="UniProtKB-KW"/>
</dbReference>
<dbReference type="Pfam" id="PF01047">
    <property type="entry name" value="MarR"/>
    <property type="match status" value="1"/>
</dbReference>
<dbReference type="InterPro" id="IPR023187">
    <property type="entry name" value="Tscrpt_reg_MarR-type_CS"/>
</dbReference>
<evidence type="ECO:0000313" key="6">
    <source>
        <dbReference type="Proteomes" id="UP001163293"/>
    </source>
</evidence>
<sequence length="152" mass="16907">MGPLIADVVTPRLAAAEIGNDVGLLLGKLHAAGSALNKRILSDFRLRERSFSVLTLACSGLEATQREIAEFLDLDLNQVAGLVDDLEHRGLVERVPGQRNRRSRAIVSTQEGRRIHNKIRAELDVCEQQQLARLCDDEVVHLKQLLRKALWG</sequence>
<evidence type="ECO:0000256" key="1">
    <source>
        <dbReference type="ARBA" id="ARBA00023015"/>
    </source>
</evidence>
<evidence type="ECO:0000313" key="5">
    <source>
        <dbReference type="EMBL" id="UYV98539.1"/>
    </source>
</evidence>
<reference evidence="5" key="1">
    <citation type="submission" date="2022-07" db="EMBL/GenBank/DDBJ databases">
        <authorList>
            <person name="Wu T."/>
        </authorList>
    </citation>
    <scope>NUCLEOTIDE SEQUENCE</scope>
    <source>
        <strain evidence="5">SD-1</strain>
    </source>
</reference>
<dbReference type="Gene3D" id="1.10.10.10">
    <property type="entry name" value="Winged helix-like DNA-binding domain superfamily/Winged helix DNA-binding domain"/>
    <property type="match status" value="1"/>
</dbReference>
<feature type="domain" description="HTH marR-type" evidence="4">
    <location>
        <begin position="15"/>
        <end position="151"/>
    </location>
</feature>
<dbReference type="GO" id="GO:0003700">
    <property type="term" value="F:DNA-binding transcription factor activity"/>
    <property type="evidence" value="ECO:0007669"/>
    <property type="project" value="InterPro"/>
</dbReference>
<keyword evidence="6" id="KW-1185">Reference proteome</keyword>
<dbReference type="SMART" id="SM00347">
    <property type="entry name" value="HTH_MARR"/>
    <property type="match status" value="1"/>
</dbReference>
<proteinExistence type="predicted"/>
<dbReference type="AlphaFoldDB" id="A0AAX3EKL2"/>
<gene>
    <name evidence="5" type="ORF">NL394_04765</name>
</gene>
<evidence type="ECO:0000256" key="3">
    <source>
        <dbReference type="ARBA" id="ARBA00023163"/>
    </source>
</evidence>